<evidence type="ECO:0000313" key="4">
    <source>
        <dbReference type="Proteomes" id="UP000197025"/>
    </source>
</evidence>
<dbReference type="EMBL" id="FYEK01000041">
    <property type="protein sequence ID" value="SNB69264.1"/>
    <property type="molecule type" value="Genomic_DNA"/>
</dbReference>
<feature type="signal peptide" evidence="2">
    <location>
        <begin position="1"/>
        <end position="23"/>
    </location>
</feature>
<dbReference type="Proteomes" id="UP000197025">
    <property type="component" value="Unassembled WGS sequence"/>
</dbReference>
<reference evidence="4" key="1">
    <citation type="submission" date="2017-06" db="EMBL/GenBank/DDBJ databases">
        <authorList>
            <person name="Varghese N."/>
            <person name="Submissions S."/>
        </authorList>
    </citation>
    <scope>NUCLEOTIDE SEQUENCE [LARGE SCALE GENOMIC DNA]</scope>
    <source>
        <strain evidence="4">JAD2</strain>
    </source>
</reference>
<feature type="region of interest" description="Disordered" evidence="1">
    <location>
        <begin position="21"/>
        <end position="104"/>
    </location>
</feature>
<protein>
    <submittedName>
        <fullName evidence="3">Uncharacterized protein</fullName>
    </submittedName>
</protein>
<feature type="chain" id="PRO_5012216957" evidence="2">
    <location>
        <begin position="24"/>
        <end position="104"/>
    </location>
</feature>
<proteinExistence type="predicted"/>
<evidence type="ECO:0000256" key="1">
    <source>
        <dbReference type="SAM" id="MobiDB-lite"/>
    </source>
</evidence>
<keyword evidence="4" id="KW-1185">Reference proteome</keyword>
<name>A0A212RB06_9CHLR</name>
<accession>A0A212RB06</accession>
<feature type="compositionally biased region" description="Pro residues" evidence="1">
    <location>
        <begin position="25"/>
        <end position="37"/>
    </location>
</feature>
<dbReference type="InParanoid" id="A0A212RB06"/>
<organism evidence="3 4">
    <name type="scientific">Thermoflexus hugenholtzii JAD2</name>
    <dbReference type="NCBI Taxonomy" id="877466"/>
    <lineage>
        <taxon>Bacteria</taxon>
        <taxon>Bacillati</taxon>
        <taxon>Chloroflexota</taxon>
        <taxon>Thermoflexia</taxon>
        <taxon>Thermoflexales</taxon>
        <taxon>Thermoflexaceae</taxon>
        <taxon>Thermoflexus</taxon>
    </lineage>
</organism>
<evidence type="ECO:0000313" key="3">
    <source>
        <dbReference type="EMBL" id="SNB69264.1"/>
    </source>
</evidence>
<keyword evidence="2" id="KW-0732">Signal</keyword>
<gene>
    <name evidence="3" type="ORF">SAMN02746019_00015330</name>
</gene>
<sequence>MWAKRGFFILLVALITWACRGRAETPPPSPSPSPSVPHTPAAVASPELELQRHRAPTPTATSTPTPPSLPAGWACRGTEGPAGSPSFRVGIYGSGSSRRVLPSG</sequence>
<dbReference type="AlphaFoldDB" id="A0A212RB06"/>
<evidence type="ECO:0000256" key="2">
    <source>
        <dbReference type="SAM" id="SignalP"/>
    </source>
</evidence>